<organism evidence="1 2">
    <name type="scientific">Candidatus Colimorpha enterica</name>
    <dbReference type="NCBI Taxonomy" id="3083063"/>
    <lineage>
        <taxon>Bacteria</taxon>
        <taxon>Pseudomonadati</taxon>
        <taxon>Bacteroidota</taxon>
        <taxon>Bacteroidia</taxon>
        <taxon>Bacteroidales</taxon>
        <taxon>Candidatus Colimorpha</taxon>
    </lineage>
</organism>
<comment type="caution">
    <text evidence="1">The sequence shown here is derived from an EMBL/GenBank/DDBJ whole genome shotgun (WGS) entry which is preliminary data.</text>
</comment>
<evidence type="ECO:0000313" key="1">
    <source>
        <dbReference type="EMBL" id="CDC76126.1"/>
    </source>
</evidence>
<accession>R6U7R6</accession>
<dbReference type="EMBL" id="CBFW010000343">
    <property type="protein sequence ID" value="CDC76126.1"/>
    <property type="molecule type" value="Genomic_DNA"/>
</dbReference>
<keyword evidence="1" id="KW-0238">DNA-binding</keyword>
<proteinExistence type="predicted"/>
<dbReference type="AlphaFoldDB" id="R6U7R6"/>
<name>R6U7R6_9BACT</name>
<evidence type="ECO:0000313" key="2">
    <source>
        <dbReference type="Proteomes" id="UP000017938"/>
    </source>
</evidence>
<dbReference type="GO" id="GO:0003677">
    <property type="term" value="F:DNA binding"/>
    <property type="evidence" value="ECO:0007669"/>
    <property type="project" value="UniProtKB-KW"/>
</dbReference>
<dbReference type="Proteomes" id="UP000017938">
    <property type="component" value="Unassembled WGS sequence"/>
</dbReference>
<reference evidence="1" key="1">
    <citation type="submission" date="2012-11" db="EMBL/GenBank/DDBJ databases">
        <title>Dependencies among metagenomic species, viruses, plasmids and units of genetic variation.</title>
        <authorList>
            <person name="Nielsen H.B."/>
            <person name="Almeida M."/>
            <person name="Juncker A.S."/>
            <person name="Rasmussen S."/>
            <person name="Li J."/>
            <person name="Sunagawa S."/>
            <person name="Plichta D."/>
            <person name="Gautier L."/>
            <person name="Le Chatelier E."/>
            <person name="Peletier E."/>
            <person name="Bonde I."/>
            <person name="Nielsen T."/>
            <person name="Manichanh C."/>
            <person name="Arumugam M."/>
            <person name="Batto J."/>
            <person name="Santos M.B.Q.D."/>
            <person name="Blom N."/>
            <person name="Borruel N."/>
            <person name="Burgdorf K.S."/>
            <person name="Boumezbeur F."/>
            <person name="Casellas F."/>
            <person name="Dore J."/>
            <person name="Guarner F."/>
            <person name="Hansen T."/>
            <person name="Hildebrand F."/>
            <person name="Kaas R.S."/>
            <person name="Kennedy S."/>
            <person name="Kristiansen K."/>
            <person name="Kultima J.R."/>
            <person name="Leonard P."/>
            <person name="Levenez F."/>
            <person name="Lund O."/>
            <person name="Moumen B."/>
            <person name="Le Paslier D."/>
            <person name="Pons N."/>
            <person name="Pedersen O."/>
            <person name="Prifti E."/>
            <person name="Qin J."/>
            <person name="Raes J."/>
            <person name="Tap J."/>
            <person name="Tims S."/>
            <person name="Ussery D.W."/>
            <person name="Yamada T."/>
            <person name="MetaHit consortium"/>
            <person name="Renault P."/>
            <person name="Sicheritz-Ponten T."/>
            <person name="Bork P."/>
            <person name="Wang J."/>
            <person name="Brunak S."/>
            <person name="Ehrlich S.D."/>
        </authorList>
    </citation>
    <scope>NUCLEOTIDE SEQUENCE [LARGE SCALE GENOMIC DNA]</scope>
</reference>
<dbReference type="STRING" id="1263015.BN580_02070"/>
<sequence>MMTHAYSPLYLNKASRAVGNMLHDAVVEFGMDGEDFLKRFIQSDIAEEIESGNPKYIAGKSGLELFLEVM</sequence>
<protein>
    <submittedName>
        <fullName evidence="1">DNA-binding helix-turn-helix protein</fullName>
    </submittedName>
</protein>
<gene>
    <name evidence="1" type="ORF">BN580_02070</name>
</gene>